<evidence type="ECO:0000256" key="1">
    <source>
        <dbReference type="ARBA" id="ARBA00009156"/>
    </source>
</evidence>
<dbReference type="Proteomes" id="UP000003112">
    <property type="component" value="Unassembled WGS sequence"/>
</dbReference>
<dbReference type="PANTHER" id="PTHR43095">
    <property type="entry name" value="SUGAR KINASE"/>
    <property type="match status" value="1"/>
</dbReference>
<proteinExistence type="inferred from homology"/>
<dbReference type="Pfam" id="PF02782">
    <property type="entry name" value="FGGY_C"/>
    <property type="match status" value="1"/>
</dbReference>
<dbReference type="CDD" id="cd07771">
    <property type="entry name" value="ASKHA_NBD_FGGY_RhaB-like"/>
    <property type="match status" value="1"/>
</dbReference>
<organism evidence="9 10">
    <name type="scientific">Segatella buccae ATCC 33574</name>
    <dbReference type="NCBI Taxonomy" id="873513"/>
    <lineage>
        <taxon>Bacteria</taxon>
        <taxon>Pseudomonadati</taxon>
        <taxon>Bacteroidota</taxon>
        <taxon>Bacteroidia</taxon>
        <taxon>Bacteroidales</taxon>
        <taxon>Prevotellaceae</taxon>
        <taxon>Segatella</taxon>
    </lineage>
</organism>
<accession>E6K6I0</accession>
<dbReference type="InterPro" id="IPR050406">
    <property type="entry name" value="FGGY_Carb_Kinase"/>
</dbReference>
<dbReference type="STRING" id="873513.HMPREF6485_1229"/>
<dbReference type="GO" id="GO:0008993">
    <property type="term" value="F:rhamnulokinase activity"/>
    <property type="evidence" value="ECO:0007669"/>
    <property type="project" value="UniProtKB-EC"/>
</dbReference>
<protein>
    <submittedName>
        <fullName evidence="9">Putative rhamnulokinase</fullName>
        <ecNumber evidence="9">2.7.1.5</ecNumber>
    </submittedName>
</protein>
<gene>
    <name evidence="9" type="primary">rhaB</name>
    <name evidence="9" type="ORF">HMPREF6485_1229</name>
</gene>
<keyword evidence="3" id="KW-0547">Nucleotide-binding</keyword>
<evidence type="ECO:0000259" key="8">
    <source>
        <dbReference type="Pfam" id="PF02782"/>
    </source>
</evidence>
<dbReference type="GO" id="GO:0005524">
    <property type="term" value="F:ATP binding"/>
    <property type="evidence" value="ECO:0007669"/>
    <property type="project" value="UniProtKB-KW"/>
</dbReference>
<feature type="domain" description="Carbohydrate kinase FGGY C-terminal" evidence="8">
    <location>
        <begin position="278"/>
        <end position="467"/>
    </location>
</feature>
<evidence type="ECO:0000256" key="5">
    <source>
        <dbReference type="ARBA" id="ARBA00022840"/>
    </source>
</evidence>
<dbReference type="InterPro" id="IPR018485">
    <property type="entry name" value="FGGY_C"/>
</dbReference>
<evidence type="ECO:0000256" key="3">
    <source>
        <dbReference type="ARBA" id="ARBA00022741"/>
    </source>
</evidence>
<dbReference type="InterPro" id="IPR043129">
    <property type="entry name" value="ATPase_NBD"/>
</dbReference>
<dbReference type="HOGENOM" id="CLU_039395_0_1_10"/>
<dbReference type="EC" id="2.7.1.5" evidence="9"/>
<dbReference type="Pfam" id="PF00370">
    <property type="entry name" value="FGGY_N"/>
    <property type="match status" value="1"/>
</dbReference>
<name>E6K6I0_9BACT</name>
<feature type="domain" description="Carbohydrate kinase FGGY N-terminal" evidence="7">
    <location>
        <begin position="28"/>
        <end position="267"/>
    </location>
</feature>
<evidence type="ECO:0000256" key="2">
    <source>
        <dbReference type="ARBA" id="ARBA00022679"/>
    </source>
</evidence>
<dbReference type="Gene3D" id="3.30.420.40">
    <property type="match status" value="2"/>
</dbReference>
<evidence type="ECO:0000313" key="9">
    <source>
        <dbReference type="EMBL" id="EFU30660.1"/>
    </source>
</evidence>
<keyword evidence="2 9" id="KW-0808">Transferase</keyword>
<evidence type="ECO:0000256" key="6">
    <source>
        <dbReference type="ARBA" id="ARBA00023308"/>
    </source>
</evidence>
<comment type="caution">
    <text evidence="9">The sequence shown here is derived from an EMBL/GenBank/DDBJ whole genome shotgun (WGS) entry which is preliminary data.</text>
</comment>
<reference evidence="9 10" key="1">
    <citation type="submission" date="2010-10" db="EMBL/GenBank/DDBJ databases">
        <authorList>
            <person name="Muzny D."/>
            <person name="Qin X."/>
            <person name="Deng J."/>
            <person name="Jiang H."/>
            <person name="Liu Y."/>
            <person name="Qu J."/>
            <person name="Song X.-Z."/>
            <person name="Zhang L."/>
            <person name="Thornton R."/>
            <person name="Coyle M."/>
            <person name="Francisco L."/>
            <person name="Jackson L."/>
            <person name="Javaid M."/>
            <person name="Korchina V."/>
            <person name="Kovar C."/>
            <person name="Mata R."/>
            <person name="Mathew T."/>
            <person name="Ngo R."/>
            <person name="Nguyen L."/>
            <person name="Nguyen N."/>
            <person name="Okwuonu G."/>
            <person name="Ongeri F."/>
            <person name="Pham C."/>
            <person name="Simmons D."/>
            <person name="Wilczek-Boney K."/>
            <person name="Hale W."/>
            <person name="Jakkamsetti A."/>
            <person name="Pham P."/>
            <person name="Ruth R."/>
            <person name="San Lucas F."/>
            <person name="Warren J."/>
            <person name="Zhang J."/>
            <person name="Zhao Z."/>
            <person name="Zhou C."/>
            <person name="Zhu D."/>
            <person name="Lee S."/>
            <person name="Bess C."/>
            <person name="Blankenburg K."/>
            <person name="Forbes L."/>
            <person name="Fu Q."/>
            <person name="Gubbala S."/>
            <person name="Hirani K."/>
            <person name="Jayaseelan J.C."/>
            <person name="Lara F."/>
            <person name="Munidasa M."/>
            <person name="Palculict T."/>
            <person name="Patil S."/>
            <person name="Pu L.-L."/>
            <person name="Saada N."/>
            <person name="Tang L."/>
            <person name="Weissenberger G."/>
            <person name="Zhu Y."/>
            <person name="Hemphill L."/>
            <person name="Shang Y."/>
            <person name="Youmans B."/>
            <person name="Ayvaz T."/>
            <person name="Ross M."/>
            <person name="Santibanez J."/>
            <person name="Aqrawi P."/>
            <person name="Gross S."/>
            <person name="Joshi V."/>
            <person name="Fowler G."/>
            <person name="Nazareth L."/>
            <person name="Reid J."/>
            <person name="Worley K."/>
            <person name="Petrosino J."/>
            <person name="Highlander S."/>
            <person name="Gibbs R."/>
        </authorList>
    </citation>
    <scope>NUCLEOTIDE SEQUENCE [LARGE SCALE GENOMIC DNA]</scope>
    <source>
        <strain evidence="9 10">ATCC 33574</strain>
    </source>
</reference>
<keyword evidence="5" id="KW-0067">ATP-binding</keyword>
<keyword evidence="6" id="KW-0684">Rhamnose metabolism</keyword>
<comment type="similarity">
    <text evidence="1">Belongs to the FGGY kinase family.</text>
</comment>
<dbReference type="InterPro" id="IPR018484">
    <property type="entry name" value="FGGY_N"/>
</dbReference>
<dbReference type="AlphaFoldDB" id="E6K6I0"/>
<dbReference type="eggNOG" id="COG1070">
    <property type="taxonomic scope" value="Bacteria"/>
</dbReference>
<dbReference type="SUPFAM" id="SSF53067">
    <property type="entry name" value="Actin-like ATPase domain"/>
    <property type="match status" value="2"/>
</dbReference>
<keyword evidence="10" id="KW-1185">Reference proteome</keyword>
<dbReference type="GO" id="GO:0019301">
    <property type="term" value="P:rhamnose catabolic process"/>
    <property type="evidence" value="ECO:0007669"/>
    <property type="project" value="InterPro"/>
</dbReference>
<dbReference type="EMBL" id="AEPD01000026">
    <property type="protein sequence ID" value="EFU30660.1"/>
    <property type="molecule type" value="Genomic_DNA"/>
</dbReference>
<dbReference type="PANTHER" id="PTHR43095:SF2">
    <property type="entry name" value="GLUCONOKINASE"/>
    <property type="match status" value="1"/>
</dbReference>
<keyword evidence="4 9" id="KW-0418">Kinase</keyword>
<evidence type="ECO:0000313" key="10">
    <source>
        <dbReference type="Proteomes" id="UP000003112"/>
    </source>
</evidence>
<evidence type="ECO:0000259" key="7">
    <source>
        <dbReference type="Pfam" id="PF00370"/>
    </source>
</evidence>
<sequence>MLLDKEKSSYFCTQTTKNPIMENKKCFFAVDLGATSGRTVVGSLADGRVELKELTRFDNALIETGGHIYWDIFALYNEVVKGLKLAARHRLNIRSIGIDTWGCDFVCVGTDGAILRNPTAYRDPHTFGKMEEYFEQVMDKNKVYAKTGIQFMNFNSLFQLYAMRRAGNTALEHADKILFIPDALSYMLTGRTVCEYTVASTSQMLNPQTGELDTELVESVGLHRDQFGTMLHPGTVIGTLTGEVQRLTGLGAVPVVAVAGHDTASAVAAVPASDREFAYLSSGTWSLMGIETPQAIINDRSQALNFTNEGGIEGTTRFLKNICGMWLYERCRKEWTDAPQSHTELQAEAMRQPAFRSLINPDDKMFANPSSMIEAIRDYCRKTGQHVPDDYAGICRCIFDSLALRYRQVFTWLKEFADFDIKVLHIIGGGSLNNHLNRFTANSCGVTVLAGPQEGTALGNIMLQAKACGEVDNVWQMRKLIADSIELKRFEPEDREVWDAAYEHYLRITGE</sequence>
<evidence type="ECO:0000256" key="4">
    <source>
        <dbReference type="ARBA" id="ARBA00022777"/>
    </source>
</evidence>
<dbReference type="InterPro" id="IPR013449">
    <property type="entry name" value="Rhamnulokinase"/>
</dbReference>